<evidence type="ECO:0000256" key="3">
    <source>
        <dbReference type="ARBA" id="ARBA00007021"/>
    </source>
</evidence>
<dbReference type="SMART" id="SM01056">
    <property type="entry name" value="Candida_ALS_N"/>
    <property type="match status" value="1"/>
</dbReference>
<evidence type="ECO:0000256" key="4">
    <source>
        <dbReference type="ARBA" id="ARBA00022475"/>
    </source>
</evidence>
<evidence type="ECO:0000256" key="12">
    <source>
        <dbReference type="ARBA" id="ARBA00023136"/>
    </source>
</evidence>
<dbReference type="PANTHER" id="PTHR33793">
    <property type="entry name" value="ALPHA-AGGLUTININ"/>
    <property type="match status" value="1"/>
</dbReference>
<feature type="compositionally biased region" description="Polar residues" evidence="16">
    <location>
        <begin position="1009"/>
        <end position="1027"/>
    </location>
</feature>
<dbReference type="InterPro" id="IPR033504">
    <property type="entry name" value="ALS"/>
</dbReference>
<dbReference type="InterPro" id="IPR011252">
    <property type="entry name" value="Fibrogen-bd_dom1"/>
</dbReference>
<evidence type="ECO:0000256" key="2">
    <source>
        <dbReference type="ARBA" id="ARBA00004609"/>
    </source>
</evidence>
<dbReference type="OrthoDB" id="3981162at2759"/>
<reference evidence="19 20" key="1">
    <citation type="journal article" date="2011" name="Proc. Natl. Acad. Sci. U.S.A.">
        <title>Comparative genomics of xylose-fermenting fungi for enhanced biofuel production.</title>
        <authorList>
            <person name="Wohlbach D.J."/>
            <person name="Kuo A."/>
            <person name="Sato T.K."/>
            <person name="Potts K.M."/>
            <person name="Salamov A.A."/>
            <person name="LaButti K.M."/>
            <person name="Sun H."/>
            <person name="Clum A."/>
            <person name="Pangilinan J.L."/>
            <person name="Lindquist E.A."/>
            <person name="Lucas S."/>
            <person name="Lapidus A."/>
            <person name="Jin M."/>
            <person name="Gunawan C."/>
            <person name="Balan V."/>
            <person name="Dale B.E."/>
            <person name="Jeffries T.W."/>
            <person name="Zinkel R."/>
            <person name="Barry K.W."/>
            <person name="Grigoriev I.V."/>
            <person name="Gasch A.P."/>
        </authorList>
    </citation>
    <scope>NUCLEOTIDE SEQUENCE [LARGE SCALE GENOMIC DNA]</scope>
    <source>
        <strain evidence="20">NRRL Y-27907 / 11-Y1</strain>
    </source>
</reference>
<evidence type="ECO:0000256" key="5">
    <source>
        <dbReference type="ARBA" id="ARBA00022512"/>
    </source>
</evidence>
<evidence type="ECO:0000256" key="9">
    <source>
        <dbReference type="ARBA" id="ARBA00022737"/>
    </source>
</evidence>
<keyword evidence="10" id="KW-0130">Cell adhesion</keyword>
<dbReference type="GO" id="GO:0098552">
    <property type="term" value="C:side of membrane"/>
    <property type="evidence" value="ECO:0007669"/>
    <property type="project" value="UniProtKB-KW"/>
</dbReference>
<keyword evidence="8 17" id="KW-0732">Signal</keyword>
<comment type="similarity">
    <text evidence="3">Belongs to the ALS family.</text>
</comment>
<feature type="compositionally biased region" description="Low complexity" evidence="16">
    <location>
        <begin position="2310"/>
        <end position="2328"/>
    </location>
</feature>
<dbReference type="HOGENOM" id="CLU_225611_0_0_1"/>
<dbReference type="InterPro" id="IPR008966">
    <property type="entry name" value="Adhesion_dom_sf"/>
</dbReference>
<keyword evidence="12" id="KW-0472">Membrane</keyword>
<feature type="region of interest" description="Disordered" evidence="16">
    <location>
        <begin position="2281"/>
        <end position="2337"/>
    </location>
</feature>
<keyword evidence="14" id="KW-0325">Glycoprotein</keyword>
<feature type="compositionally biased region" description="Polar residues" evidence="16">
    <location>
        <begin position="3033"/>
        <end position="3053"/>
    </location>
</feature>
<protein>
    <recommendedName>
        <fullName evidence="18">Agglutinin-like protein N-terminal domain-containing protein</fullName>
    </recommendedName>
</protein>
<feature type="region of interest" description="Disordered" evidence="16">
    <location>
        <begin position="2567"/>
        <end position="2590"/>
    </location>
</feature>
<dbReference type="RefSeq" id="XP_007377896.1">
    <property type="nucleotide sequence ID" value="XM_007377834.1"/>
</dbReference>
<dbReference type="InterPro" id="IPR043063">
    <property type="entry name" value="Agglutinin-like_N_N2"/>
</dbReference>
<dbReference type="Gene3D" id="2.60.40.2430">
    <property type="entry name" value="Agglutinin-like protein, N-terminal domain, N2 subdomain"/>
    <property type="match status" value="1"/>
</dbReference>
<feature type="compositionally biased region" description="Polar residues" evidence="16">
    <location>
        <begin position="2962"/>
        <end position="2979"/>
    </location>
</feature>
<sequence>MISPLLLFIFVFTSVLARQLSGVFTSFDSLTWDNAGNYQVSAPSYPTWNAKVSWEIDGSTMKTGDTFILSMPCVFKFITPETHIYLNTTNPDKDSTTTFATCVLSPGDVIVPFSELQCTLSDEVKDSTLAYGSITIPMSFNVGWAGSDTAMKCANMFKDGQNTVSFTDGNRILSTEVNFQGGYGPDDPNNIVRQGRISPLLDVSFQFFMGKNCPNGYESGTLGIELQTPNGKFDCSMQESGMSNKLNPWYYPTTIEPVAISSTCDEHLFKFDYGSVPAGYRPFISIPARLPLGASLVVHYIDYYQCKGEEKQTKRKLSANWFNYENSNPLADGREIIVKTQTYTGSATRLTTLPYNPDAGRTMTIVVEVPIPTVTVTKTYEGKTTSYSTKTMPPGSTATVIEYQPAIMVTETRTWTGSFTSVATLSYDPETVETITVIVDVPIPTFTLTEKYGGETTSYTTITAEPGGTATVIEYHPPETVIETRTWTGTDIQTTTLPYDPEVDETVTVVELVPIPTVTVTSTYDDTVTSYTTVTAGPGETATVIEFVPGLTATTVTETSTWTGTDTQTTTLPFDPEVDETVTVVELVPIPTVTSTTMYLGSTTSYTTVTAEPGRTATIIEFIPEEEQIPGLLHTVTRTRTWTGTSTQTIVLPYDREVDETVIVIVEVPIPTVTVTSTYDGTITSYTTVTAELGETATIIELVPEEKPQPGSLDYVTETSTWTGADTQFTTLPYDPEVDKTATVVELIPIPTITVTSTYDGTITSYTTVTAELGETATIIELVPEEKPQPGSLDYVTETSTWTGTDTQFTTLSYDPEVDETVTVVELIPIPTVTVTSTYDGTVTSYTTITAEPGKTATVIELVPEEKPARRTLDYVTETNGTIISYTTVTAGPGETATIIELVPEEKPQPGSLDYVTETSTWTGTDIQTTTLPYDPEINETITVIELVPIPTVTVTSTYDGTVTSYTTVTVEPGETATVVEYHPGSESGEPGETGGPAETGEPGVPSLDTATATRTWTGSFTQTTTLPYDPEIDETVTIVVEVPIPTVTSSTIYDGSTISYTTVTVEPGETATVIEYHPGVDTGRPVGTGEPGLTAMTVTATRTWTGSFTQTTTLPYDPEIDETVSILVEIPIPTVTSSTTYDGSTISYTTVTAEPGGTATIIEFIPEEEQIPGLLHTVTRTRTWTGTSTQTIMLPYDREVDETVTVIVEVPIPTVTVTTTYGGTGTSYTTVTVGPGETATVIELVPEEKPEPGELNTVTNTSTWTGTDTELTTFPYDPEVDKTVTVVELVPIPTVTSSTTYDGSTVSYTTVTVEPGETATVIEFHPVDETGQPRGHSPDTATETRTWTGSFTQTTTLPYDSEIDGTVSVVVEVPIPTVTSTTAYDGSTISYTTVTAEPGETATIIEYHPSVYTGKAEILSGWESQLEAENPTSSHEFSGNKEEVTIQELQETQTEQSIISEQLLDTEGSLETEHLIETEEQSGTEEVLPTTILQNLPTEKPFETEESPESKAITSTEMLPRIQVLSESVIASEMEQPDYSEEYTKNQPPPSTDLSFDNEIPAQTHVSFVTEQAAESGALGVDTVTETKTWTGEFTQIYTLSFDPEIAETITVIVEIPIPTVTITSTYEGSTISYTTFTADPGDTATVIEFHPDEKTGEVEISPGWEQPFETESVPESEEQFRTMEGSAYVLQETQIVQPVATEQVLEIEETLETKEVIFTEAIPEPQMLSNTEIFSETLQPYNTDEVVEPQVLTATEVPLDTEIVDQSEVLPVTETEGETGSYAVDTVTETRTWTGVFTQSYTLSFIPEVDGTITVIVEVPIPTVTVTTTYAESITSYTTILAEPGDTATVIEYIPVGETEEPAEIEEPILTPSGGFLDTLTTTRTWTGDFTQSITLPFDPQIDQTMTIIVEIPIPTITITTTYDGDTTSYTTVTVEPGETATVIEYVPDDEGEIILETQNPNKTEELWTPLTASEAKIGSIDTVTETHTWTGEFTKLRTISYDPEIDETVTVIEEVPIPTVTVTSTYDGFTTSYTTIIVEPGETATVIEFAPEMATEEPIKTGEVGIRSLVTITETKTWTGAFTQITTLPYDPDIDDNITVIEEVPIPTVTMTTTYDGSTNSYSTVTVEPGETATVIEYVPVLESGEPIVTGEYIESGINIESGEPITSFENVETSEPIEPGEPFGRSLNVVTETRTWTGSFTQSTTLPFDFEVDTIMTILVEVPMPTVTITSTYDKSFVTYSTMTAEPGETVTVIEFVPGIVEMGISLESGVVLESGVPESGVPESGIPESGVPETDVPETGIPESGVPETVVPETGVPETGVTPDTDVPETGVPETGIHVLGTITETHTWTGLYTETTTLPFNLEVDETITVIVVVPIPTVTITSTYEGLTTSYTTIVAELGQTATIVEFVPENGSVFESSIPAETIKAETATIPEKPGVHSFDTVTETRTWTGIYTHSTTLPYNPEVDETVSVIIEVPIPTVTVTTTYDGSVTSYTTVLAEPGLTATVIEFIPDGEESVGRIIDIVTVTRTWTGTFTQLTTLPFDPDIDKTISVIVEVPTPTETRTTTNDGIGTSYTTESAKSGQNSTFIELHPSPEGLTLSSENTGVSLATTTETRTWTGSFTQEITLPFDPDIHKTITIIVEIPIPTLTITTVYERISTSYTTISAKPGETATVIEYHPGAPPTGVISTDDKGGLHHVTISRTRTWTGMITQTITQPFNPDMDETITVFVEVPIPTVSVTSKYDGNVTSYSTITANPGQTATVIEYIPGSAPPTGESVPRKLVTVTSTRMWTGLTARTITLPFNSKIDGTMSVIVETPIPTVTERSTYNGQSNLFKTVTSGVEKTVIVTEYYTRPGPGLPGTNFVTRSYNSKTTIISTVPFRSGVDNSKTVIVQVPVPTVTTRSTYSGKVTSYSTQSANPGSTARVIEYVPQSAGGAGGAVGSPGGGAGARQPRTITQTSKYSGQTRRTSTLPFNSKVDSAKTVVVQVPNQVTDTRTYNGKTVSYSTRAGKAGAPDTVLEYRPVDQGSTKPTSRQGSGIGTSSALRNGSERGNTRGISVTPGSGTMVGRSSALEGSGNGWATSQTLRSERTGEAATGRGSGQDTSRGEDSRIGGTVPPELISADSGRESSSGVSKLIVVLAGVFNVIVFTF</sequence>
<dbReference type="Proteomes" id="UP000000709">
    <property type="component" value="Unassembled WGS sequence"/>
</dbReference>
<keyword evidence="15" id="KW-0449">Lipoprotein</keyword>
<dbReference type="OMA" id="HCAQSVQ"/>
<feature type="signal peptide" evidence="17">
    <location>
        <begin position="1"/>
        <end position="17"/>
    </location>
</feature>
<name>G3AVB1_SPAPN</name>
<evidence type="ECO:0000256" key="6">
    <source>
        <dbReference type="ARBA" id="ARBA00022525"/>
    </source>
</evidence>
<keyword evidence="11" id="KW-0843">Virulence</keyword>
<accession>G3AVB1</accession>
<feature type="compositionally biased region" description="Low complexity" evidence="16">
    <location>
        <begin position="985"/>
        <end position="1006"/>
    </location>
</feature>
<evidence type="ECO:0000256" key="1">
    <source>
        <dbReference type="ARBA" id="ARBA00004191"/>
    </source>
</evidence>
<keyword evidence="13" id="KW-1015">Disulfide bond</keyword>
<dbReference type="PANTHER" id="PTHR33793:SF2">
    <property type="entry name" value="AGGLUTININ-LIKE PROTEIN 6"/>
    <property type="match status" value="1"/>
</dbReference>
<evidence type="ECO:0000256" key="17">
    <source>
        <dbReference type="SAM" id="SignalP"/>
    </source>
</evidence>
<feature type="chain" id="PRO_5003442591" description="Agglutinin-like protein N-terminal domain-containing protein" evidence="17">
    <location>
        <begin position="18"/>
        <end position="3158"/>
    </location>
</feature>
<evidence type="ECO:0000256" key="11">
    <source>
        <dbReference type="ARBA" id="ARBA00023026"/>
    </source>
</evidence>
<dbReference type="InterPro" id="IPR008440">
    <property type="entry name" value="Agglutinin-like_ALS_rpt"/>
</dbReference>
<dbReference type="InterPro" id="IPR024672">
    <property type="entry name" value="Agglutinin-like_N"/>
</dbReference>
<evidence type="ECO:0000256" key="14">
    <source>
        <dbReference type="ARBA" id="ARBA00023180"/>
    </source>
</evidence>
<dbReference type="Pfam" id="PF11766">
    <property type="entry name" value="Candida_ALS_N"/>
    <property type="match status" value="1"/>
</dbReference>
<dbReference type="GeneID" id="18875249"/>
<dbReference type="GO" id="GO:0005886">
    <property type="term" value="C:plasma membrane"/>
    <property type="evidence" value="ECO:0007669"/>
    <property type="project" value="UniProtKB-SubCell"/>
</dbReference>
<dbReference type="GO" id="GO:0044403">
    <property type="term" value="P:biological process involved in symbiotic interaction"/>
    <property type="evidence" value="ECO:0007669"/>
    <property type="project" value="UniProtKB-ARBA"/>
</dbReference>
<evidence type="ECO:0000256" key="13">
    <source>
        <dbReference type="ARBA" id="ARBA00023157"/>
    </source>
</evidence>
<evidence type="ECO:0000256" key="7">
    <source>
        <dbReference type="ARBA" id="ARBA00022622"/>
    </source>
</evidence>
<evidence type="ECO:0000256" key="15">
    <source>
        <dbReference type="ARBA" id="ARBA00023288"/>
    </source>
</evidence>
<feature type="region of interest" description="Disordered" evidence="16">
    <location>
        <begin position="2944"/>
        <end position="2979"/>
    </location>
</feature>
<evidence type="ECO:0000256" key="16">
    <source>
        <dbReference type="SAM" id="MobiDB-lite"/>
    </source>
</evidence>
<dbReference type="KEGG" id="spaa:SPAPADRAFT_68952"/>
<feature type="compositionally biased region" description="Polar residues" evidence="16">
    <location>
        <begin position="2574"/>
        <end position="2590"/>
    </location>
</feature>
<keyword evidence="4" id="KW-1003">Cell membrane</keyword>
<organism evidence="20">
    <name type="scientific">Spathaspora passalidarum (strain NRRL Y-27907 / 11-Y1)</name>
    <dbReference type="NCBI Taxonomy" id="619300"/>
    <lineage>
        <taxon>Eukaryota</taxon>
        <taxon>Fungi</taxon>
        <taxon>Dikarya</taxon>
        <taxon>Ascomycota</taxon>
        <taxon>Saccharomycotina</taxon>
        <taxon>Pichiomycetes</taxon>
        <taxon>Debaryomycetaceae</taxon>
        <taxon>Spathaspora</taxon>
    </lineage>
</organism>
<keyword evidence="5" id="KW-0134">Cell wall</keyword>
<dbReference type="Pfam" id="PF05792">
    <property type="entry name" value="Candida_ALS"/>
    <property type="match status" value="50"/>
</dbReference>
<evidence type="ECO:0000259" key="18">
    <source>
        <dbReference type="SMART" id="SM01056"/>
    </source>
</evidence>
<evidence type="ECO:0000256" key="10">
    <source>
        <dbReference type="ARBA" id="ARBA00022889"/>
    </source>
</evidence>
<dbReference type="EMBL" id="GL996506">
    <property type="protein sequence ID" value="EGW30130.1"/>
    <property type="molecule type" value="Genomic_DNA"/>
</dbReference>
<feature type="region of interest" description="Disordered" evidence="16">
    <location>
        <begin position="3030"/>
        <end position="3135"/>
    </location>
</feature>
<feature type="domain" description="Agglutinin-like protein N-terminal" evidence="18">
    <location>
        <begin position="53"/>
        <end position="306"/>
    </location>
</feature>
<feature type="region of interest" description="Disordered" evidence="16">
    <location>
        <begin position="982"/>
        <end position="1028"/>
    </location>
</feature>
<evidence type="ECO:0000313" key="20">
    <source>
        <dbReference type="Proteomes" id="UP000000709"/>
    </source>
</evidence>
<evidence type="ECO:0000256" key="8">
    <source>
        <dbReference type="ARBA" id="ARBA00022729"/>
    </source>
</evidence>
<dbReference type="Gene3D" id="2.60.40.1280">
    <property type="match status" value="1"/>
</dbReference>
<comment type="subcellular location">
    <subcellularLocation>
        <location evidence="2">Cell membrane</location>
        <topology evidence="2">Lipid-anchor</topology>
        <topology evidence="2">GPI-anchor</topology>
    </subcellularLocation>
    <subcellularLocation>
        <location evidence="1">Secreted</location>
        <location evidence="1">Cell wall</location>
    </subcellularLocation>
</comment>
<gene>
    <name evidence="19" type="ORF">SPAPADRAFT_68952</name>
</gene>
<keyword evidence="20" id="KW-1185">Reference proteome</keyword>
<dbReference type="GO" id="GO:0007155">
    <property type="term" value="P:cell adhesion"/>
    <property type="evidence" value="ECO:0007669"/>
    <property type="project" value="UniProtKB-KW"/>
</dbReference>
<dbReference type="SUPFAM" id="SSF49401">
    <property type="entry name" value="Bacterial adhesins"/>
    <property type="match status" value="1"/>
</dbReference>
<proteinExistence type="inferred from homology"/>
<keyword evidence="6" id="KW-0964">Secreted</keyword>
<evidence type="ECO:0000313" key="19">
    <source>
        <dbReference type="EMBL" id="EGW30130.1"/>
    </source>
</evidence>
<dbReference type="eggNOG" id="ENOG502RGCG">
    <property type="taxonomic scope" value="Eukaryota"/>
</dbReference>
<feature type="compositionally biased region" description="Gly residues" evidence="16">
    <location>
        <begin position="2944"/>
        <end position="2956"/>
    </location>
</feature>
<keyword evidence="9" id="KW-0677">Repeat</keyword>
<keyword evidence="7" id="KW-0336">GPI-anchor</keyword>
<dbReference type="InParanoid" id="G3AVB1"/>